<keyword evidence="1" id="KW-0812">Transmembrane</keyword>
<name>A0A6S6UD29_9BACT</name>
<dbReference type="EMBL" id="CACVAQ010000514">
    <property type="protein sequence ID" value="CAA6829718.1"/>
    <property type="molecule type" value="Genomic_DNA"/>
</dbReference>
<feature type="transmembrane region" description="Helical" evidence="1">
    <location>
        <begin position="34"/>
        <end position="57"/>
    </location>
</feature>
<feature type="transmembrane region" description="Helical" evidence="1">
    <location>
        <begin position="69"/>
        <end position="90"/>
    </location>
</feature>
<keyword evidence="1" id="KW-0472">Membrane</keyword>
<evidence type="ECO:0000256" key="1">
    <source>
        <dbReference type="SAM" id="Phobius"/>
    </source>
</evidence>
<proteinExistence type="predicted"/>
<feature type="transmembrane region" description="Helical" evidence="1">
    <location>
        <begin position="6"/>
        <end position="25"/>
    </location>
</feature>
<organism evidence="2">
    <name type="scientific">uncultured Aureispira sp</name>
    <dbReference type="NCBI Taxonomy" id="1331704"/>
    <lineage>
        <taxon>Bacteria</taxon>
        <taxon>Pseudomonadati</taxon>
        <taxon>Bacteroidota</taxon>
        <taxon>Saprospiria</taxon>
        <taxon>Saprospirales</taxon>
        <taxon>Saprospiraceae</taxon>
        <taxon>Aureispira</taxon>
        <taxon>environmental samples</taxon>
    </lineage>
</organism>
<evidence type="ECO:0000313" key="2">
    <source>
        <dbReference type="EMBL" id="CAA6829718.1"/>
    </source>
</evidence>
<protein>
    <submittedName>
        <fullName evidence="2">Uncharacterized protein</fullName>
    </submittedName>
</protein>
<reference evidence="2" key="1">
    <citation type="submission" date="2020-01" db="EMBL/GenBank/DDBJ databases">
        <authorList>
            <person name="Meier V. D."/>
            <person name="Meier V D."/>
        </authorList>
    </citation>
    <scope>NUCLEOTIDE SEQUENCE</scope>
    <source>
        <strain evidence="2">HLG_WM_MAG_10</strain>
    </source>
</reference>
<accession>A0A6S6UD29</accession>
<dbReference type="AlphaFoldDB" id="A0A6S6UD29"/>
<sequence length="145" mass="15845">MEKVLVRTLISTLIALFINVIVYLIMPENYAKEVVLAIGILSLSAALPIIIGYTFAVKSLSSSNAILTGVKYVLFIINGFLILAATFSTLMLISQEIAILVSVPFIITGSYTYYQTIKVIGQAPNANMQQLSGSDLLDDFFEEVE</sequence>
<keyword evidence="1" id="KW-1133">Transmembrane helix</keyword>
<gene>
    <name evidence="2" type="ORF">HELGO_WM25495</name>
</gene>